<dbReference type="AlphaFoldDB" id="F1TH34"/>
<reference evidence="2" key="1">
    <citation type="submission" date="2009-07" db="EMBL/GenBank/DDBJ databases">
        <authorList>
            <consortium name="US DOE Joint Genome Institute (JGI-PGF)"/>
            <person name="Lucas S."/>
            <person name="Copeland A."/>
            <person name="Lapidus A."/>
            <person name="Glavina del Rio T."/>
            <person name="Tice H."/>
            <person name="Bruce D."/>
            <person name="Goodwin L."/>
            <person name="Pitluck S."/>
            <person name="Larimer F."/>
            <person name="Land M.L."/>
            <person name="Mouttaki H."/>
            <person name="He Z."/>
            <person name="Zhou J."/>
            <person name="Hemme C.L."/>
        </authorList>
    </citation>
    <scope>NUCLEOTIDE SEQUENCE</scope>
    <source>
        <strain evidence="2">DSM 2782</strain>
    </source>
</reference>
<organism evidence="2 3">
    <name type="scientific">Ruminiclostridium papyrosolvens DSM 2782</name>
    <dbReference type="NCBI Taxonomy" id="588581"/>
    <lineage>
        <taxon>Bacteria</taxon>
        <taxon>Bacillati</taxon>
        <taxon>Bacillota</taxon>
        <taxon>Clostridia</taxon>
        <taxon>Eubacteriales</taxon>
        <taxon>Oscillospiraceae</taxon>
        <taxon>Ruminiclostridium</taxon>
    </lineage>
</organism>
<protein>
    <submittedName>
        <fullName evidence="2">Uncharacterized protein</fullName>
    </submittedName>
</protein>
<gene>
    <name evidence="2" type="ORF">Cpap_0886</name>
</gene>
<evidence type="ECO:0000313" key="2">
    <source>
        <dbReference type="EMBL" id="EGD46274.1"/>
    </source>
</evidence>
<dbReference type="RefSeq" id="WP_004621629.1">
    <property type="nucleotide sequence ID" value="NZ_ACXX02000015.1"/>
</dbReference>
<dbReference type="EMBL" id="ACXX02000015">
    <property type="protein sequence ID" value="EGD46274.1"/>
    <property type="molecule type" value="Genomic_DNA"/>
</dbReference>
<keyword evidence="3" id="KW-1185">Reference proteome</keyword>
<dbReference type="Proteomes" id="UP000003860">
    <property type="component" value="Unassembled WGS sequence"/>
</dbReference>
<feature type="coiled-coil region" evidence="1">
    <location>
        <begin position="20"/>
        <end position="47"/>
    </location>
</feature>
<proteinExistence type="predicted"/>
<reference evidence="2" key="2">
    <citation type="submission" date="2011-01" db="EMBL/GenBank/DDBJ databases">
        <title>The Non-contiguous Finished genome of Clostridium papyrosolvens.</title>
        <authorList>
            <person name="Lucas S."/>
            <person name="Copeland A."/>
            <person name="Lapidus A."/>
            <person name="Cheng J.-F."/>
            <person name="Goodwin L."/>
            <person name="Pitluck S."/>
            <person name="Misra M."/>
            <person name="Chertkov O."/>
            <person name="Detter J.C."/>
            <person name="Han C."/>
            <person name="Tapia R."/>
            <person name="Land M."/>
            <person name="Hauser L."/>
            <person name="Kyrpides N."/>
            <person name="Ivanova N."/>
            <person name="Pagani I."/>
            <person name="Mouttaki H."/>
            <person name="He Z."/>
            <person name="Zhou J."/>
            <person name="Hemme C.L."/>
            <person name="Woyke T."/>
        </authorList>
    </citation>
    <scope>NUCLEOTIDE SEQUENCE [LARGE SCALE GENOMIC DNA]</scope>
    <source>
        <strain evidence="2">DSM 2782</strain>
    </source>
</reference>
<evidence type="ECO:0000256" key="1">
    <source>
        <dbReference type="SAM" id="Coils"/>
    </source>
</evidence>
<comment type="caution">
    <text evidence="2">The sequence shown here is derived from an EMBL/GenBank/DDBJ whole genome shotgun (WGS) entry which is preliminary data.</text>
</comment>
<accession>F1TH34</accession>
<keyword evidence="1" id="KW-0175">Coiled coil</keyword>
<evidence type="ECO:0000313" key="3">
    <source>
        <dbReference type="Proteomes" id="UP000003860"/>
    </source>
</evidence>
<name>F1TH34_9FIRM</name>
<sequence length="58" mass="6978">MKKINTFCEDGTIYFHATNIEEFQKLIEDAKKQAQQLNETIDRLQNFKFTFTFEQKIT</sequence>